<evidence type="ECO:0000313" key="3">
    <source>
        <dbReference type="Proteomes" id="UP000304148"/>
    </source>
</evidence>
<name>A0A383RFP8_PAEAL</name>
<dbReference type="AlphaFoldDB" id="A0A383RFP8"/>
<evidence type="ECO:0000313" key="2">
    <source>
        <dbReference type="EMBL" id="SYX85412.1"/>
    </source>
</evidence>
<sequence>MQFFVCGAWYATAGLALSKYGLSFIIGTAYSVGSIASIIAPTPTVSVIFYIFAIASLLLGIFSFTLPNTSAPAKGKPLSVRDLLCLEAQ</sequence>
<keyword evidence="1" id="KW-0472">Membrane</keyword>
<proteinExistence type="predicted"/>
<dbReference type="Proteomes" id="UP000304148">
    <property type="component" value="Chromosome"/>
</dbReference>
<keyword evidence="1" id="KW-0812">Transmembrane</keyword>
<protein>
    <submittedName>
        <fullName evidence="2">Uncharacterized protein</fullName>
    </submittedName>
</protein>
<dbReference type="RefSeq" id="WP_138187121.1">
    <property type="nucleotide sequence ID" value="NZ_LS992241.1"/>
</dbReference>
<accession>A0A383RFP8</accession>
<evidence type="ECO:0000256" key="1">
    <source>
        <dbReference type="SAM" id="Phobius"/>
    </source>
</evidence>
<keyword evidence="1" id="KW-1133">Transmembrane helix</keyword>
<dbReference type="EMBL" id="LS992241">
    <property type="protein sequence ID" value="SYX85412.1"/>
    <property type="molecule type" value="Genomic_DNA"/>
</dbReference>
<gene>
    <name evidence="2" type="ORF">PBLR_13834</name>
</gene>
<organism evidence="2 3">
    <name type="scientific">Paenibacillus alvei</name>
    <name type="common">Bacillus alvei</name>
    <dbReference type="NCBI Taxonomy" id="44250"/>
    <lineage>
        <taxon>Bacteria</taxon>
        <taxon>Bacillati</taxon>
        <taxon>Bacillota</taxon>
        <taxon>Bacilli</taxon>
        <taxon>Bacillales</taxon>
        <taxon>Paenibacillaceae</taxon>
        <taxon>Paenibacillus</taxon>
    </lineage>
</organism>
<reference evidence="3" key="1">
    <citation type="submission" date="2018-08" db="EMBL/GenBank/DDBJ databases">
        <authorList>
            <person name="Chevrot R."/>
        </authorList>
    </citation>
    <scope>NUCLEOTIDE SEQUENCE [LARGE SCALE GENOMIC DNA]</scope>
</reference>
<feature type="transmembrane region" description="Helical" evidence="1">
    <location>
        <begin position="47"/>
        <end position="66"/>
    </location>
</feature>